<sequence>MSDSAVSLCTFVMNNGVASFSFIKLMTGTTLLLSEGYTFSRISMTSNLYYCSSRKKGCKSELSYSFIKLLSGATLLLYEGYTFSQNSWAKNLYYCSQKMKGCKARLKLDANGVIFPTDVDHKHPPPKYSKGCKGRIKLDINGDMLPFIGDHNHPPPCYMKTKYGYYSKGCKGRIKLDINGDMLHFVGDHNHPPPCYMKTQYGYYGFTFAKNSLSKHMYYCSTKNKGCKGKIKLDDTGRMISADVSHNHTAPSYIRTRDGISFITLMNGTKALQLDGYTFAKNCESKYLYYCSSKKKGCKGIVKLDEEGRVIIWLQYN</sequence>
<gene>
    <name evidence="1" type="ORF">LSINAPIS_LOCUS3490</name>
</gene>
<organism evidence="1 2">
    <name type="scientific">Leptidea sinapis</name>
    <dbReference type="NCBI Taxonomy" id="189913"/>
    <lineage>
        <taxon>Eukaryota</taxon>
        <taxon>Metazoa</taxon>
        <taxon>Ecdysozoa</taxon>
        <taxon>Arthropoda</taxon>
        <taxon>Hexapoda</taxon>
        <taxon>Insecta</taxon>
        <taxon>Pterygota</taxon>
        <taxon>Neoptera</taxon>
        <taxon>Endopterygota</taxon>
        <taxon>Lepidoptera</taxon>
        <taxon>Glossata</taxon>
        <taxon>Ditrysia</taxon>
        <taxon>Papilionoidea</taxon>
        <taxon>Pieridae</taxon>
        <taxon>Dismorphiinae</taxon>
        <taxon>Leptidea</taxon>
    </lineage>
</organism>
<reference evidence="1 2" key="1">
    <citation type="submission" date="2017-07" db="EMBL/GenBank/DDBJ databases">
        <authorList>
            <person name="Talla V."/>
            <person name="Backstrom N."/>
        </authorList>
    </citation>
    <scope>NUCLEOTIDE SEQUENCE [LARGE SCALE GENOMIC DNA]</scope>
</reference>
<dbReference type="Gene3D" id="2.20.25.240">
    <property type="match status" value="3"/>
</dbReference>
<name>A0A5E4PZD7_9NEOP</name>
<evidence type="ECO:0000313" key="2">
    <source>
        <dbReference type="Proteomes" id="UP000324832"/>
    </source>
</evidence>
<protein>
    <submittedName>
        <fullName evidence="1">Uncharacterized protein</fullName>
    </submittedName>
</protein>
<dbReference type="EMBL" id="FZQP02000837">
    <property type="protein sequence ID" value="VVC90619.1"/>
    <property type="molecule type" value="Genomic_DNA"/>
</dbReference>
<accession>A0A5E4PZD7</accession>
<evidence type="ECO:0000313" key="1">
    <source>
        <dbReference type="EMBL" id="VVC90619.1"/>
    </source>
</evidence>
<dbReference type="AlphaFoldDB" id="A0A5E4PZD7"/>
<keyword evidence="2" id="KW-1185">Reference proteome</keyword>
<proteinExistence type="predicted"/>
<dbReference type="Proteomes" id="UP000324832">
    <property type="component" value="Unassembled WGS sequence"/>
</dbReference>